<proteinExistence type="predicted"/>
<organism evidence="2 3">
    <name type="scientific">Algoriphagus limi</name>
    <dbReference type="NCBI Taxonomy" id="2975273"/>
    <lineage>
        <taxon>Bacteria</taxon>
        <taxon>Pseudomonadati</taxon>
        <taxon>Bacteroidota</taxon>
        <taxon>Cytophagia</taxon>
        <taxon>Cytophagales</taxon>
        <taxon>Cyclobacteriaceae</taxon>
        <taxon>Algoriphagus</taxon>
    </lineage>
</organism>
<evidence type="ECO:0000313" key="2">
    <source>
        <dbReference type="EMBL" id="MCS5489188.1"/>
    </source>
</evidence>
<feature type="domain" description="Glycosyl transferase family 1" evidence="1">
    <location>
        <begin position="198"/>
        <end position="312"/>
    </location>
</feature>
<dbReference type="Gene3D" id="3.40.50.2000">
    <property type="entry name" value="Glycogen Phosphorylase B"/>
    <property type="match status" value="2"/>
</dbReference>
<keyword evidence="2" id="KW-0328">Glycosyltransferase</keyword>
<dbReference type="PANTHER" id="PTHR12526:SF630">
    <property type="entry name" value="GLYCOSYLTRANSFERASE"/>
    <property type="match status" value="1"/>
</dbReference>
<accession>A0ABT2G323</accession>
<dbReference type="RefSeq" id="WP_259412864.1">
    <property type="nucleotide sequence ID" value="NZ_JANWGH010000001.1"/>
</dbReference>
<dbReference type="InterPro" id="IPR001296">
    <property type="entry name" value="Glyco_trans_1"/>
</dbReference>
<dbReference type="GO" id="GO:0016757">
    <property type="term" value="F:glycosyltransferase activity"/>
    <property type="evidence" value="ECO:0007669"/>
    <property type="project" value="UniProtKB-KW"/>
</dbReference>
<name>A0ABT2G323_9BACT</name>
<gene>
    <name evidence="2" type="ORF">NY014_02030</name>
</gene>
<protein>
    <submittedName>
        <fullName evidence="2">Glycosyltransferase</fullName>
        <ecNumber evidence="2">2.4.-.-</ecNumber>
    </submittedName>
</protein>
<reference evidence="2 3" key="1">
    <citation type="submission" date="2022-08" db="EMBL/GenBank/DDBJ databases">
        <title>Algoriphagus sp. CAU 1643 isolated from mud.</title>
        <authorList>
            <person name="Kim W."/>
        </authorList>
    </citation>
    <scope>NUCLEOTIDE SEQUENCE [LARGE SCALE GENOMIC DNA]</scope>
    <source>
        <strain evidence="2 3">CAU 1643</strain>
    </source>
</reference>
<dbReference type="EMBL" id="JANWGH010000001">
    <property type="protein sequence ID" value="MCS5489188.1"/>
    <property type="molecule type" value="Genomic_DNA"/>
</dbReference>
<sequence>MNKLLIFYDFFTPAYKGGGIIRSLDNLSRCLVGEFEIFIFTSNNDLGSLELLNVPSNQWVQYTSNVHVWYSQANTRGFAQIKKLLITVRPDVVYINGMFTPSFVLFPLLLRNHLPFSARWVVAPRGMLQRGALSVKPFKKKIYLKFFKILKLHRNIQWHATDQQEGLDIRINFPHANVCLAYDTPKIDTPVYKPIKKESGYLHLVFISLITAKKNIKELFETLSKVLPFCQIELDVYGPIKDSDYWEECQPFIQKLPAHVKTTYHGEINPSQVTSCLQNAHFFVLPSLGENFGHAIYESFHACRPVIISDRTPWKNLQQYPAGWDFSLEEPDRLLEIIMDAAKMGQEKYDQYCIGAQEVANKYLKDNDFLSQYKKLFGF</sequence>
<dbReference type="SUPFAM" id="SSF53756">
    <property type="entry name" value="UDP-Glycosyltransferase/glycogen phosphorylase"/>
    <property type="match status" value="1"/>
</dbReference>
<dbReference type="Pfam" id="PF00534">
    <property type="entry name" value="Glycos_transf_1"/>
    <property type="match status" value="1"/>
</dbReference>
<dbReference type="EC" id="2.4.-.-" evidence="2"/>
<dbReference type="PANTHER" id="PTHR12526">
    <property type="entry name" value="GLYCOSYLTRANSFERASE"/>
    <property type="match status" value="1"/>
</dbReference>
<keyword evidence="2" id="KW-0808">Transferase</keyword>
<evidence type="ECO:0000313" key="3">
    <source>
        <dbReference type="Proteomes" id="UP001206788"/>
    </source>
</evidence>
<keyword evidence="3" id="KW-1185">Reference proteome</keyword>
<dbReference type="Proteomes" id="UP001206788">
    <property type="component" value="Unassembled WGS sequence"/>
</dbReference>
<evidence type="ECO:0000259" key="1">
    <source>
        <dbReference type="Pfam" id="PF00534"/>
    </source>
</evidence>
<comment type="caution">
    <text evidence="2">The sequence shown here is derived from an EMBL/GenBank/DDBJ whole genome shotgun (WGS) entry which is preliminary data.</text>
</comment>